<dbReference type="PANTHER" id="PTHR46401">
    <property type="entry name" value="GLYCOSYLTRANSFERASE WBBK-RELATED"/>
    <property type="match status" value="1"/>
</dbReference>
<organism evidence="2 3">
    <name type="scientific">Mesorhizobium shangrilense</name>
    <dbReference type="NCBI Taxonomy" id="460060"/>
    <lineage>
        <taxon>Bacteria</taxon>
        <taxon>Pseudomonadati</taxon>
        <taxon>Pseudomonadota</taxon>
        <taxon>Alphaproteobacteria</taxon>
        <taxon>Hyphomicrobiales</taxon>
        <taxon>Phyllobacteriaceae</taxon>
        <taxon>Mesorhizobium</taxon>
    </lineage>
</organism>
<gene>
    <name evidence="2" type="ORF">ABVQ20_22645</name>
</gene>
<dbReference type="SUPFAM" id="SSF53756">
    <property type="entry name" value="UDP-Glycosyltransferase/glycogen phosphorylase"/>
    <property type="match status" value="1"/>
</dbReference>
<dbReference type="Gene3D" id="3.40.50.2000">
    <property type="entry name" value="Glycogen Phosphorylase B"/>
    <property type="match status" value="2"/>
</dbReference>
<protein>
    <submittedName>
        <fullName evidence="2">Glycosyltransferase</fullName>
        <ecNumber evidence="2">2.4.-.-</ecNumber>
    </submittedName>
</protein>
<comment type="caution">
    <text evidence="2">The sequence shown here is derived from an EMBL/GenBank/DDBJ whole genome shotgun (WGS) entry which is preliminary data.</text>
</comment>
<proteinExistence type="predicted"/>
<accession>A0ABV2DIH2</accession>
<keyword evidence="1 2" id="KW-0808">Transferase</keyword>
<evidence type="ECO:0000256" key="1">
    <source>
        <dbReference type="ARBA" id="ARBA00022679"/>
    </source>
</evidence>
<dbReference type="PANTHER" id="PTHR46401:SF2">
    <property type="entry name" value="GLYCOSYLTRANSFERASE WBBK-RELATED"/>
    <property type="match status" value="1"/>
</dbReference>
<dbReference type="EMBL" id="JBEWSZ010000001">
    <property type="protein sequence ID" value="MET2829777.1"/>
    <property type="molecule type" value="Genomic_DNA"/>
</dbReference>
<dbReference type="GO" id="GO:0016757">
    <property type="term" value="F:glycosyltransferase activity"/>
    <property type="evidence" value="ECO:0007669"/>
    <property type="project" value="UniProtKB-KW"/>
</dbReference>
<keyword evidence="3" id="KW-1185">Reference proteome</keyword>
<dbReference type="RefSeq" id="WP_354461694.1">
    <property type="nucleotide sequence ID" value="NZ_JBEWSZ010000001.1"/>
</dbReference>
<dbReference type="Proteomes" id="UP001548832">
    <property type="component" value="Unassembled WGS sequence"/>
</dbReference>
<name>A0ABV2DIH2_9HYPH</name>
<dbReference type="EC" id="2.4.-.-" evidence="2"/>
<sequence>MSTSANVNSRDALADLATAISESGCVLVSIQHEFGIWGGNEGENIHAFLDNLTKPFVTVLHTTFGPNVRTQRQAGIVRRLVEQSTKVVVLTEKSKESTEALLGRLEPKVVVIPHGVPDLPYVPPPATWMSVGHDQARPIRMITPGFFREDKGLEVILCALHILRNHGYSVSYCIAGEAQRQFEGQAQYRARIEGMIESLGLSGEVHIEGRYLTVSEQAAAIQSAHLGIFGYQEPTQASSGTVPLVLSLGRPVLCTPFEYAVAKAREGSGVFLASGFDPSSIADSIERLIQSGECATLAKSIFDNTRLWTWTLVGERYSELFSDCLER</sequence>
<evidence type="ECO:0000313" key="2">
    <source>
        <dbReference type="EMBL" id="MET2829777.1"/>
    </source>
</evidence>
<reference evidence="2 3" key="1">
    <citation type="submission" date="2024-06" db="EMBL/GenBank/DDBJ databases">
        <authorList>
            <person name="Kim D.-U."/>
        </authorList>
    </citation>
    <scope>NUCLEOTIDE SEQUENCE [LARGE SCALE GENOMIC DNA]</scope>
    <source>
        <strain evidence="2 3">KACC15460</strain>
    </source>
</reference>
<evidence type="ECO:0000313" key="3">
    <source>
        <dbReference type="Proteomes" id="UP001548832"/>
    </source>
</evidence>
<dbReference type="Pfam" id="PF13692">
    <property type="entry name" value="Glyco_trans_1_4"/>
    <property type="match status" value="1"/>
</dbReference>
<keyword evidence="2" id="KW-0328">Glycosyltransferase</keyword>